<keyword evidence="3" id="KW-1185">Reference proteome</keyword>
<name>A0A1M5TCZ7_9GAMM</name>
<proteinExistence type="predicted"/>
<sequence length="261" mass="27466">MLWIMVAGLAGLAGLALISIFKITRLVIAGSIFLFLVVAQSAVYLDILLPFSFETVTAIAAEYQYLFGLQTILTAAVAFFAARQAIASPFVVGLPLALLCLAVAVAVALVEKQQELIDVFRPVASWSTVEPADAAGSPPMTLRPYSGVDGNSDYRVWTSVLLPHSAKPLVFGDWVHGLPHQAMAVRVDAGEASEGLRISGISISENTLIVNACIESGQGAEDAYVVVLDHLVDSVKRIRLNASASLGPCSHADPSPGPVLG</sequence>
<reference evidence="2 3" key="1">
    <citation type="submission" date="2016-11" db="EMBL/GenBank/DDBJ databases">
        <authorList>
            <person name="Jaros S."/>
            <person name="Januszkiewicz K."/>
            <person name="Wedrychowicz H."/>
        </authorList>
    </citation>
    <scope>NUCLEOTIDE SEQUENCE [LARGE SCALE GENOMIC DNA]</scope>
    <source>
        <strain evidence="2 3">DSM 16917</strain>
    </source>
</reference>
<feature type="transmembrane region" description="Helical" evidence="1">
    <location>
        <begin position="26"/>
        <end position="51"/>
    </location>
</feature>
<accession>A0A1M5TCZ7</accession>
<protein>
    <submittedName>
        <fullName evidence="2">Uncharacterized protein</fullName>
    </submittedName>
</protein>
<dbReference type="AlphaFoldDB" id="A0A1M5TCZ7"/>
<feature type="transmembrane region" description="Helical" evidence="1">
    <location>
        <begin position="88"/>
        <end position="110"/>
    </location>
</feature>
<keyword evidence="1" id="KW-1133">Transmembrane helix</keyword>
<evidence type="ECO:0000313" key="3">
    <source>
        <dbReference type="Proteomes" id="UP000184268"/>
    </source>
</evidence>
<feature type="transmembrane region" description="Helical" evidence="1">
    <location>
        <begin position="63"/>
        <end position="82"/>
    </location>
</feature>
<evidence type="ECO:0000256" key="1">
    <source>
        <dbReference type="SAM" id="Phobius"/>
    </source>
</evidence>
<dbReference type="Proteomes" id="UP000184268">
    <property type="component" value="Unassembled WGS sequence"/>
</dbReference>
<keyword evidence="1" id="KW-0472">Membrane</keyword>
<organism evidence="2 3">
    <name type="scientific">Ferrimonas marina</name>
    <dbReference type="NCBI Taxonomy" id="299255"/>
    <lineage>
        <taxon>Bacteria</taxon>
        <taxon>Pseudomonadati</taxon>
        <taxon>Pseudomonadota</taxon>
        <taxon>Gammaproteobacteria</taxon>
        <taxon>Alteromonadales</taxon>
        <taxon>Ferrimonadaceae</taxon>
        <taxon>Ferrimonas</taxon>
    </lineage>
</organism>
<dbReference type="STRING" id="299255.SAMN02745129_2088"/>
<dbReference type="EMBL" id="FQXG01000003">
    <property type="protein sequence ID" value="SHH48551.1"/>
    <property type="molecule type" value="Genomic_DNA"/>
</dbReference>
<gene>
    <name evidence="2" type="ORF">SAMN02745129_2088</name>
</gene>
<evidence type="ECO:0000313" key="2">
    <source>
        <dbReference type="EMBL" id="SHH48551.1"/>
    </source>
</evidence>
<keyword evidence="1" id="KW-0812">Transmembrane</keyword>